<feature type="region of interest" description="Disordered" evidence="1">
    <location>
        <begin position="50"/>
        <end position="97"/>
    </location>
</feature>
<name>M0AZL8_9EURY</name>
<evidence type="ECO:0000313" key="3">
    <source>
        <dbReference type="EMBL" id="ELZ04086.1"/>
    </source>
</evidence>
<dbReference type="Pfam" id="PF20546">
    <property type="entry name" value="DUF6760"/>
    <property type="match status" value="1"/>
</dbReference>
<evidence type="ECO:0000259" key="2">
    <source>
        <dbReference type="Pfam" id="PF20546"/>
    </source>
</evidence>
<evidence type="ECO:0000313" key="4">
    <source>
        <dbReference type="Proteomes" id="UP000011693"/>
    </source>
</evidence>
<comment type="caution">
    <text evidence="3">The sequence shown here is derived from an EMBL/GenBank/DDBJ whole genome shotgun (WGS) entry which is preliminary data.</text>
</comment>
<protein>
    <recommendedName>
        <fullName evidence="2">DUF6760 domain-containing protein</fullName>
    </recommendedName>
</protein>
<dbReference type="Proteomes" id="UP000011693">
    <property type="component" value="Unassembled WGS sequence"/>
</dbReference>
<feature type="domain" description="DUF6760" evidence="2">
    <location>
        <begin position="2"/>
        <end position="96"/>
    </location>
</feature>
<organism evidence="3 4">
    <name type="scientific">Natrialba chahannaoensis JCM 10990</name>
    <dbReference type="NCBI Taxonomy" id="1227492"/>
    <lineage>
        <taxon>Archaea</taxon>
        <taxon>Methanobacteriati</taxon>
        <taxon>Methanobacteriota</taxon>
        <taxon>Stenosarchaea group</taxon>
        <taxon>Halobacteria</taxon>
        <taxon>Halobacteriales</taxon>
        <taxon>Natrialbaceae</taxon>
        <taxon>Natrialba</taxon>
    </lineage>
</organism>
<keyword evidence="4" id="KW-1185">Reference proteome</keyword>
<accession>M0AZL8</accession>
<proteinExistence type="predicted"/>
<dbReference type="AlphaFoldDB" id="M0AZL8"/>
<dbReference type="STRING" id="1227492.C482_03601"/>
<dbReference type="InterPro" id="IPR046648">
    <property type="entry name" value="DUF6760"/>
</dbReference>
<dbReference type="PATRIC" id="fig|1227492.4.peg.699"/>
<evidence type="ECO:0000256" key="1">
    <source>
        <dbReference type="SAM" id="MobiDB-lite"/>
    </source>
</evidence>
<gene>
    <name evidence="3" type="ORF">C482_03601</name>
</gene>
<dbReference type="EMBL" id="AOIN01000024">
    <property type="protein sequence ID" value="ELZ04086.1"/>
    <property type="molecule type" value="Genomic_DNA"/>
</dbReference>
<feature type="compositionally biased region" description="Basic and acidic residues" evidence="1">
    <location>
        <begin position="50"/>
        <end position="60"/>
    </location>
</feature>
<sequence length="97" mass="10920">MRLYDSDTLFEEVAFIAYHFGWTHDEILTLPHWERRRWCAAISDINDRINETGTPEHEQGHSATGSPSGISQQTGGANSFLDDDGDGIVLQNSLDER</sequence>
<feature type="compositionally biased region" description="Polar residues" evidence="1">
    <location>
        <begin position="61"/>
        <end position="77"/>
    </location>
</feature>
<reference evidence="3 4" key="1">
    <citation type="journal article" date="2014" name="PLoS Genet.">
        <title>Phylogenetically driven sequencing of extremely halophilic archaea reveals strategies for static and dynamic osmo-response.</title>
        <authorList>
            <person name="Becker E.A."/>
            <person name="Seitzer P.M."/>
            <person name="Tritt A."/>
            <person name="Larsen D."/>
            <person name="Krusor M."/>
            <person name="Yao A.I."/>
            <person name="Wu D."/>
            <person name="Madern D."/>
            <person name="Eisen J.A."/>
            <person name="Darling A.E."/>
            <person name="Facciotti M.T."/>
        </authorList>
    </citation>
    <scope>NUCLEOTIDE SEQUENCE [LARGE SCALE GENOMIC DNA]</scope>
    <source>
        <strain evidence="3 4">JCM 10990</strain>
    </source>
</reference>
<dbReference type="RefSeq" id="WP_006166111.1">
    <property type="nucleotide sequence ID" value="NZ_AOIN01000024.1"/>
</dbReference>